<dbReference type="KEGG" id="tol:TOL_2582"/>
<keyword evidence="10" id="KW-0961">Cell wall biogenesis/degradation</keyword>
<dbReference type="EMBL" id="HF680312">
    <property type="protein sequence ID" value="CCU72981.1"/>
    <property type="molecule type" value="Genomic_DNA"/>
</dbReference>
<dbReference type="Pfam" id="PF10135">
    <property type="entry name" value="Rod-binding"/>
    <property type="match status" value="1"/>
</dbReference>
<evidence type="ECO:0000256" key="3">
    <source>
        <dbReference type="ARBA" id="ARBA00006880"/>
    </source>
</evidence>
<dbReference type="AlphaFoldDB" id="M5DSU7"/>
<dbReference type="GO" id="GO:0042597">
    <property type="term" value="C:periplasmic space"/>
    <property type="evidence" value="ECO:0007669"/>
    <property type="project" value="UniProtKB-SubCell"/>
</dbReference>
<evidence type="ECO:0000256" key="7">
    <source>
        <dbReference type="ARBA" id="ARBA00022795"/>
    </source>
</evidence>
<comment type="subcellular location">
    <subcellularLocation>
        <location evidence="2">Periplasm</location>
    </subcellularLocation>
</comment>
<reference evidence="13 14" key="1">
    <citation type="journal article" date="2013" name="Genome Announc.">
        <title>Genome Sequence of Thalassolituus oleivorans MIL-1 (DSM 14913T).</title>
        <authorList>
            <person name="Golyshin P.N."/>
            <person name="Werner J."/>
            <person name="Chernikova T.N."/>
            <person name="Tran H."/>
            <person name="Ferrer M."/>
            <person name="Yakimov M.M."/>
            <person name="Teeling H."/>
            <person name="Golyshina O.V."/>
        </authorList>
    </citation>
    <scope>NUCLEOTIDE SEQUENCE [LARGE SCALE GENOMIC DNA]</scope>
    <source>
        <strain evidence="13 14">MIL-1</strain>
    </source>
</reference>
<comment type="similarity">
    <text evidence="3">In the N-terminal section; belongs to the FlgJ family.</text>
</comment>
<dbReference type="GO" id="GO:0044780">
    <property type="term" value="P:bacterial-type flagellum assembly"/>
    <property type="evidence" value="ECO:0007669"/>
    <property type="project" value="InterPro"/>
</dbReference>
<dbReference type="Gene3D" id="1.10.530.10">
    <property type="match status" value="1"/>
</dbReference>
<evidence type="ECO:0000256" key="1">
    <source>
        <dbReference type="ARBA" id="ARBA00002954"/>
    </source>
</evidence>
<keyword evidence="14" id="KW-1185">Reference proteome</keyword>
<dbReference type="GO" id="GO:0016798">
    <property type="term" value="F:hydrolase activity, acting on glycosyl bonds"/>
    <property type="evidence" value="ECO:0007669"/>
    <property type="project" value="UniProtKB-KW"/>
</dbReference>
<evidence type="ECO:0000259" key="12">
    <source>
        <dbReference type="SMART" id="SM00047"/>
    </source>
</evidence>
<keyword evidence="9" id="KW-0326">Glycosidase</keyword>
<dbReference type="STRING" id="187493.CN03_05430"/>
<sequence length="353" mass="38384">MIQTQTNAANVFTDLNGLQGIRKLGKEDKGAALMEVAKQFESMFIGMMLSSMRDAGKVFSEDNMFSSPESDFYQNMYDDQMSVSLTAGQGTGLAEVIHRQLMVQYGENGEEKPLDFSKLNDRRQSTSLAYAIKKVDEELEQIKEDSSAAASANQDAPNSENTTAIVASGVGSKGQQFATPAEFVAALYPLAEKVGGDLGVDPKAIVAQAALETGWGKYMIADEQGNTSHNLFGIKADPRWDGSKVEVTTHEYRNGVRVNERAEFRSYASLEEGVQDYANFLRSASRYQDALDQQLSAGEYGHALQQSGYATDPQYGAKIERISDSELLNTVLKQALNNSPTEISSTATPSAGE</sequence>
<evidence type="ECO:0000256" key="6">
    <source>
        <dbReference type="ARBA" id="ARBA00022764"/>
    </source>
</evidence>
<evidence type="ECO:0000256" key="5">
    <source>
        <dbReference type="ARBA" id="ARBA00013433"/>
    </source>
</evidence>
<keyword evidence="6" id="KW-0574">Periplasm</keyword>
<dbReference type="FunFam" id="2.10.70.40:FF:000001">
    <property type="entry name" value="Flagellar assembly peptidoglycan hydrolase FlgJ"/>
    <property type="match status" value="1"/>
</dbReference>
<evidence type="ECO:0000256" key="4">
    <source>
        <dbReference type="ARBA" id="ARBA00007974"/>
    </source>
</evidence>
<proteinExistence type="inferred from homology"/>
<dbReference type="HOGENOM" id="CLU_013771_3_0_6"/>
<dbReference type="SMART" id="SM00047">
    <property type="entry name" value="LYZ2"/>
    <property type="match status" value="1"/>
</dbReference>
<name>M5DSU7_9GAMM</name>
<dbReference type="PANTHER" id="PTHR33308">
    <property type="entry name" value="PEPTIDOGLYCAN HYDROLASE FLGJ"/>
    <property type="match status" value="1"/>
</dbReference>
<dbReference type="Gene3D" id="2.10.70.40">
    <property type="entry name" value="peptidoglycan hydrolase"/>
    <property type="match status" value="1"/>
</dbReference>
<dbReference type="InterPro" id="IPR002901">
    <property type="entry name" value="MGlyc_endo_b_GlcNAc-like_dom"/>
</dbReference>
<dbReference type="GO" id="GO:0071973">
    <property type="term" value="P:bacterial-type flagellum-dependent cell motility"/>
    <property type="evidence" value="ECO:0007669"/>
    <property type="project" value="TreeGrafter"/>
</dbReference>
<evidence type="ECO:0000313" key="14">
    <source>
        <dbReference type="Proteomes" id="UP000011866"/>
    </source>
</evidence>
<gene>
    <name evidence="13" type="ORF">TOL_2582</name>
</gene>
<dbReference type="GeneID" id="79177356"/>
<dbReference type="InterPro" id="IPR051056">
    <property type="entry name" value="Glycosyl_Hydrolase_73"/>
</dbReference>
<dbReference type="GO" id="GO:0004040">
    <property type="term" value="F:amidase activity"/>
    <property type="evidence" value="ECO:0007669"/>
    <property type="project" value="InterPro"/>
</dbReference>
<protein>
    <recommendedName>
        <fullName evidence="5">Peptidoglycan hydrolase FlgJ</fullName>
    </recommendedName>
    <alternativeName>
        <fullName evidence="11">Muramidase FlgJ</fullName>
    </alternativeName>
</protein>
<comment type="function">
    <text evidence="1">Flagellum-specific muramidase which hydrolyzes the peptidoglycan layer to assemble the rod structure in the periplasmic space.</text>
</comment>
<comment type="similarity">
    <text evidence="4">In the C-terminal section; belongs to the glycosyl hydrolase 73 family.</text>
</comment>
<dbReference type="Pfam" id="PF01832">
    <property type="entry name" value="Glucosaminidase"/>
    <property type="match status" value="1"/>
</dbReference>
<keyword evidence="8" id="KW-0378">Hydrolase</keyword>
<accession>M5DSU7</accession>
<keyword evidence="7" id="KW-1005">Bacterial flagellum biogenesis</keyword>
<dbReference type="Proteomes" id="UP000011866">
    <property type="component" value="Chromosome"/>
</dbReference>
<dbReference type="InterPro" id="IPR019301">
    <property type="entry name" value="Flagellar_prot_FlgJ_N"/>
</dbReference>
<evidence type="ECO:0000256" key="9">
    <source>
        <dbReference type="ARBA" id="ARBA00023295"/>
    </source>
</evidence>
<dbReference type="eggNOG" id="COG1705">
    <property type="taxonomic scope" value="Bacteria"/>
</dbReference>
<evidence type="ECO:0000256" key="10">
    <source>
        <dbReference type="ARBA" id="ARBA00023316"/>
    </source>
</evidence>
<feature type="domain" description="Mannosyl-glycoprotein endo-beta-N-acetylglucosamidase-like" evidence="12">
    <location>
        <begin position="172"/>
        <end position="336"/>
    </location>
</feature>
<dbReference type="GO" id="GO:0071555">
    <property type="term" value="P:cell wall organization"/>
    <property type="evidence" value="ECO:0007669"/>
    <property type="project" value="UniProtKB-KW"/>
</dbReference>
<dbReference type="NCBIfam" id="TIGR02541">
    <property type="entry name" value="flagell_FlgJ"/>
    <property type="match status" value="1"/>
</dbReference>
<evidence type="ECO:0000256" key="11">
    <source>
        <dbReference type="ARBA" id="ARBA00030835"/>
    </source>
</evidence>
<dbReference type="RefSeq" id="WP_015487697.1">
    <property type="nucleotide sequence ID" value="NC_020888.1"/>
</dbReference>
<dbReference type="PATRIC" id="fig|1298593.3.peg.2488"/>
<dbReference type="eggNOG" id="COG3951">
    <property type="taxonomic scope" value="Bacteria"/>
</dbReference>
<evidence type="ECO:0000256" key="8">
    <source>
        <dbReference type="ARBA" id="ARBA00022801"/>
    </source>
</evidence>
<evidence type="ECO:0000313" key="13">
    <source>
        <dbReference type="EMBL" id="CCU72981.1"/>
    </source>
</evidence>
<evidence type="ECO:0000256" key="2">
    <source>
        <dbReference type="ARBA" id="ARBA00004418"/>
    </source>
</evidence>
<organism evidence="13 14">
    <name type="scientific">Thalassolituus oleivorans MIL-1</name>
    <dbReference type="NCBI Taxonomy" id="1298593"/>
    <lineage>
        <taxon>Bacteria</taxon>
        <taxon>Pseudomonadati</taxon>
        <taxon>Pseudomonadota</taxon>
        <taxon>Gammaproteobacteria</taxon>
        <taxon>Oceanospirillales</taxon>
        <taxon>Oceanospirillaceae</taxon>
        <taxon>Thalassolituus</taxon>
    </lineage>
</organism>
<dbReference type="InterPro" id="IPR013377">
    <property type="entry name" value="FlgJ"/>
</dbReference>
<dbReference type="PANTHER" id="PTHR33308:SF9">
    <property type="entry name" value="PEPTIDOGLYCAN HYDROLASE FLGJ"/>
    <property type="match status" value="1"/>
</dbReference>